<comment type="caution">
    <text evidence="2">The sequence shown here is derived from an EMBL/GenBank/DDBJ whole genome shotgun (WGS) entry which is preliminary data.</text>
</comment>
<proteinExistence type="predicted"/>
<evidence type="ECO:0000259" key="1">
    <source>
        <dbReference type="Pfam" id="PF02557"/>
    </source>
</evidence>
<dbReference type="Pfam" id="PF02557">
    <property type="entry name" value="VanY"/>
    <property type="match status" value="1"/>
</dbReference>
<feature type="domain" description="D-alanyl-D-alanine carboxypeptidase-like core" evidence="1">
    <location>
        <begin position="118"/>
        <end position="252"/>
    </location>
</feature>
<dbReference type="PROSITE" id="PS51257">
    <property type="entry name" value="PROKAR_LIPOPROTEIN"/>
    <property type="match status" value="1"/>
</dbReference>
<dbReference type="Proteomes" id="UP001152599">
    <property type="component" value="Unassembled WGS sequence"/>
</dbReference>
<sequence>MKQTIYTCLVAFLISCGSENKELSENNNAIEEEMTIENVMEPANGDEIILSSERPSGTINEDVQMEGSDATVQSGKGAINPINLGNVEDIDKYLIGNLEFHKDDKFAKIPSNLSSKSIYVRKETLNAFQEMAKHAEKDGIKLTVISGARNFNHQKSIWERKWNSSNIKDPVARAKDILRYSSMPMTSRHHWGTDIDINSLQNSYFESGKGLKEYQWLVENGPKYGFCQVYTDKKEKNRKGYEMEKWHWSYMPLASQLLSQYKKDLSYDQIAGFEGSEVAKELDVINVYVGGIADCK</sequence>
<dbReference type="GO" id="GO:0008233">
    <property type="term" value="F:peptidase activity"/>
    <property type="evidence" value="ECO:0007669"/>
    <property type="project" value="InterPro"/>
</dbReference>
<keyword evidence="3" id="KW-1185">Reference proteome</keyword>
<organism evidence="2 3">
    <name type="scientific">Profundicola chukchiensis</name>
    <dbReference type="NCBI Taxonomy" id="2961959"/>
    <lineage>
        <taxon>Bacteria</taxon>
        <taxon>Pseudomonadati</taxon>
        <taxon>Bacteroidota</taxon>
        <taxon>Flavobacteriia</taxon>
        <taxon>Flavobacteriales</taxon>
        <taxon>Weeksellaceae</taxon>
        <taxon>Profundicola</taxon>
    </lineage>
</organism>
<evidence type="ECO:0000313" key="3">
    <source>
        <dbReference type="Proteomes" id="UP001152599"/>
    </source>
</evidence>
<dbReference type="CDD" id="cd14847">
    <property type="entry name" value="DD-carboxypeptidase_like"/>
    <property type="match status" value="1"/>
</dbReference>
<dbReference type="InterPro" id="IPR003709">
    <property type="entry name" value="VanY-like_core_dom"/>
</dbReference>
<dbReference type="InterPro" id="IPR052179">
    <property type="entry name" value="DD-CPase-like"/>
</dbReference>
<dbReference type="InterPro" id="IPR009045">
    <property type="entry name" value="Zn_M74/Hedgehog-like"/>
</dbReference>
<dbReference type="EMBL" id="JANCMU010000002">
    <property type="protein sequence ID" value="MDG4945776.1"/>
    <property type="molecule type" value="Genomic_DNA"/>
</dbReference>
<dbReference type="AlphaFoldDB" id="A0A9X4N039"/>
<dbReference type="GO" id="GO:0006508">
    <property type="term" value="P:proteolysis"/>
    <property type="evidence" value="ECO:0007669"/>
    <property type="project" value="InterPro"/>
</dbReference>
<dbReference type="PANTHER" id="PTHR34385:SF1">
    <property type="entry name" value="PEPTIDOGLYCAN L-ALANYL-D-GLUTAMATE ENDOPEPTIDASE CWLK"/>
    <property type="match status" value="1"/>
</dbReference>
<dbReference type="SUPFAM" id="SSF55166">
    <property type="entry name" value="Hedgehog/DD-peptidase"/>
    <property type="match status" value="1"/>
</dbReference>
<dbReference type="Gene3D" id="3.30.1380.10">
    <property type="match status" value="1"/>
</dbReference>
<gene>
    <name evidence="2" type="ORF">NMK71_05060</name>
</gene>
<dbReference type="PANTHER" id="PTHR34385">
    <property type="entry name" value="D-ALANYL-D-ALANINE CARBOXYPEPTIDASE"/>
    <property type="match status" value="1"/>
</dbReference>
<name>A0A9X4N039_9FLAO</name>
<dbReference type="RefSeq" id="WP_304420340.1">
    <property type="nucleotide sequence ID" value="NZ_JANCMU010000002.1"/>
</dbReference>
<protein>
    <submittedName>
        <fullName evidence="2">M15 family metallopeptidase</fullName>
    </submittedName>
</protein>
<accession>A0A9X4N039</accession>
<reference evidence="2" key="1">
    <citation type="submission" date="2022-07" db="EMBL/GenBank/DDBJ databases">
        <title>Description and genome-wide analysis of Profundicola chukchiensis gen. nov., sp. nov., marine bacteria isolated from bottom sediments of the Chukchi Sea.</title>
        <authorList>
            <person name="Romanenko L."/>
            <person name="Otstavnykh N."/>
            <person name="Kurilenko V."/>
            <person name="Eremeev V."/>
            <person name="Velansky P."/>
            <person name="Mikhailov V."/>
            <person name="Isaeva M."/>
        </authorList>
    </citation>
    <scope>NUCLEOTIDE SEQUENCE</scope>
    <source>
        <strain evidence="2">KMM 9713</strain>
    </source>
</reference>
<evidence type="ECO:0000313" key="2">
    <source>
        <dbReference type="EMBL" id="MDG4945776.1"/>
    </source>
</evidence>